<dbReference type="AlphaFoldDB" id="A0A6V2SD86"/>
<protein>
    <submittedName>
        <fullName evidence="1">Uncharacterized protein</fullName>
    </submittedName>
</protein>
<name>A0A6V2SD86_HETAK</name>
<accession>A0A6V2SD86</accession>
<gene>
    <name evidence="1" type="ORF">HAKA00212_LOCUS12006</name>
</gene>
<proteinExistence type="predicted"/>
<reference evidence="1" key="1">
    <citation type="submission" date="2021-01" db="EMBL/GenBank/DDBJ databases">
        <authorList>
            <person name="Corre E."/>
            <person name="Pelletier E."/>
            <person name="Niang G."/>
            <person name="Scheremetjew M."/>
            <person name="Finn R."/>
            <person name="Kale V."/>
            <person name="Holt S."/>
            <person name="Cochrane G."/>
            <person name="Meng A."/>
            <person name="Brown T."/>
            <person name="Cohen L."/>
        </authorList>
    </citation>
    <scope>NUCLEOTIDE SEQUENCE</scope>
    <source>
        <strain evidence="1">CCMP3107</strain>
    </source>
</reference>
<dbReference type="EMBL" id="HBIU01025906">
    <property type="protein sequence ID" value="CAE0633293.1"/>
    <property type="molecule type" value="Transcribed_RNA"/>
</dbReference>
<organism evidence="1">
    <name type="scientific">Heterosigma akashiwo</name>
    <name type="common">Chromophytic alga</name>
    <name type="synonym">Heterosigma carterae</name>
    <dbReference type="NCBI Taxonomy" id="2829"/>
    <lineage>
        <taxon>Eukaryota</taxon>
        <taxon>Sar</taxon>
        <taxon>Stramenopiles</taxon>
        <taxon>Ochrophyta</taxon>
        <taxon>Raphidophyceae</taxon>
        <taxon>Chattonellales</taxon>
        <taxon>Chattonellaceae</taxon>
        <taxon>Heterosigma</taxon>
    </lineage>
</organism>
<evidence type="ECO:0000313" key="1">
    <source>
        <dbReference type="EMBL" id="CAE0633293.1"/>
    </source>
</evidence>
<sequence length="117" mass="13008">MSKGGMPFSLSELKDVELKHVDEPAESKVITAEAKISEYSEGEQIVIDRLEKMWERLDGNIEAVFSELEENPGKCLKYPPADKGEFARKYVRGFYTYSADAAAAGAKDVEAKADDKK</sequence>